<sequence>MPIKSYRTAVLFSPVRKETSQTISRSPSSANIRGARLPCGLARLPDLAADPFSPRRVTSIEPRTNDRHLSAEHSTPSSAFSLELADGRLHVVSIRLLTQTEKTNGKITGTTADVIARLEAQSFATQ</sequence>
<proteinExistence type="predicted"/>
<name>A0A0C9X1M4_9AGAR</name>
<dbReference type="HOGENOM" id="CLU_1981916_0_0_1"/>
<dbReference type="Proteomes" id="UP000054477">
    <property type="component" value="Unassembled WGS sequence"/>
</dbReference>
<keyword evidence="3" id="KW-1185">Reference proteome</keyword>
<dbReference type="AlphaFoldDB" id="A0A0C9X1M4"/>
<gene>
    <name evidence="2" type="ORF">K443DRAFT_683194</name>
</gene>
<accession>A0A0C9X1M4</accession>
<protein>
    <submittedName>
        <fullName evidence="2">Uncharacterized protein</fullName>
    </submittedName>
</protein>
<reference evidence="2 3" key="1">
    <citation type="submission" date="2014-04" db="EMBL/GenBank/DDBJ databases">
        <authorList>
            <consortium name="DOE Joint Genome Institute"/>
            <person name="Kuo A."/>
            <person name="Kohler A."/>
            <person name="Nagy L.G."/>
            <person name="Floudas D."/>
            <person name="Copeland A."/>
            <person name="Barry K.W."/>
            <person name="Cichocki N."/>
            <person name="Veneault-Fourrey C."/>
            <person name="LaButti K."/>
            <person name="Lindquist E.A."/>
            <person name="Lipzen A."/>
            <person name="Lundell T."/>
            <person name="Morin E."/>
            <person name="Murat C."/>
            <person name="Sun H."/>
            <person name="Tunlid A."/>
            <person name="Henrissat B."/>
            <person name="Grigoriev I.V."/>
            <person name="Hibbett D.S."/>
            <person name="Martin F."/>
            <person name="Nordberg H.P."/>
            <person name="Cantor M.N."/>
            <person name="Hua S.X."/>
        </authorList>
    </citation>
    <scope>NUCLEOTIDE SEQUENCE [LARGE SCALE GENOMIC DNA]</scope>
    <source>
        <strain evidence="2 3">LaAM-08-1</strain>
    </source>
</reference>
<evidence type="ECO:0000313" key="2">
    <source>
        <dbReference type="EMBL" id="KIJ95198.1"/>
    </source>
</evidence>
<dbReference type="EMBL" id="KN838764">
    <property type="protein sequence ID" value="KIJ95198.1"/>
    <property type="molecule type" value="Genomic_DNA"/>
</dbReference>
<evidence type="ECO:0000256" key="1">
    <source>
        <dbReference type="SAM" id="MobiDB-lite"/>
    </source>
</evidence>
<evidence type="ECO:0000313" key="3">
    <source>
        <dbReference type="Proteomes" id="UP000054477"/>
    </source>
</evidence>
<reference evidence="3" key="2">
    <citation type="submission" date="2015-01" db="EMBL/GenBank/DDBJ databases">
        <title>Evolutionary Origins and Diversification of the Mycorrhizal Mutualists.</title>
        <authorList>
            <consortium name="DOE Joint Genome Institute"/>
            <consortium name="Mycorrhizal Genomics Consortium"/>
            <person name="Kohler A."/>
            <person name="Kuo A."/>
            <person name="Nagy L.G."/>
            <person name="Floudas D."/>
            <person name="Copeland A."/>
            <person name="Barry K.W."/>
            <person name="Cichocki N."/>
            <person name="Veneault-Fourrey C."/>
            <person name="LaButti K."/>
            <person name="Lindquist E.A."/>
            <person name="Lipzen A."/>
            <person name="Lundell T."/>
            <person name="Morin E."/>
            <person name="Murat C."/>
            <person name="Riley R."/>
            <person name="Ohm R."/>
            <person name="Sun H."/>
            <person name="Tunlid A."/>
            <person name="Henrissat B."/>
            <person name="Grigoriev I.V."/>
            <person name="Hibbett D.S."/>
            <person name="Martin F."/>
        </authorList>
    </citation>
    <scope>NUCLEOTIDE SEQUENCE [LARGE SCALE GENOMIC DNA]</scope>
    <source>
        <strain evidence="3">LaAM-08-1</strain>
    </source>
</reference>
<organism evidence="2 3">
    <name type="scientific">Laccaria amethystina LaAM-08-1</name>
    <dbReference type="NCBI Taxonomy" id="1095629"/>
    <lineage>
        <taxon>Eukaryota</taxon>
        <taxon>Fungi</taxon>
        <taxon>Dikarya</taxon>
        <taxon>Basidiomycota</taxon>
        <taxon>Agaricomycotina</taxon>
        <taxon>Agaricomycetes</taxon>
        <taxon>Agaricomycetidae</taxon>
        <taxon>Agaricales</taxon>
        <taxon>Agaricineae</taxon>
        <taxon>Hydnangiaceae</taxon>
        <taxon>Laccaria</taxon>
    </lineage>
</organism>
<feature type="region of interest" description="Disordered" evidence="1">
    <location>
        <begin position="53"/>
        <end position="76"/>
    </location>
</feature>